<accession>A0ABD3R5V8</accession>
<gene>
    <name evidence="3" type="ORF">ACHAXA_001927</name>
</gene>
<organism evidence="3 4">
    <name type="scientific">Cyclostephanos tholiformis</name>
    <dbReference type="NCBI Taxonomy" id="382380"/>
    <lineage>
        <taxon>Eukaryota</taxon>
        <taxon>Sar</taxon>
        <taxon>Stramenopiles</taxon>
        <taxon>Ochrophyta</taxon>
        <taxon>Bacillariophyta</taxon>
        <taxon>Coscinodiscophyceae</taxon>
        <taxon>Thalassiosirophycidae</taxon>
        <taxon>Stephanodiscales</taxon>
        <taxon>Stephanodiscaceae</taxon>
        <taxon>Cyclostephanos</taxon>
    </lineage>
</organism>
<dbReference type="PROSITE" id="PS50072">
    <property type="entry name" value="CSA_PPIASE_2"/>
    <property type="match status" value="1"/>
</dbReference>
<dbReference type="EMBL" id="JALLPB020000522">
    <property type="protein sequence ID" value="KAL3808310.1"/>
    <property type="molecule type" value="Genomic_DNA"/>
</dbReference>
<reference evidence="3 4" key="1">
    <citation type="submission" date="2024-10" db="EMBL/GenBank/DDBJ databases">
        <title>Updated reference genomes for cyclostephanoid diatoms.</title>
        <authorList>
            <person name="Roberts W.R."/>
            <person name="Alverson A.J."/>
        </authorList>
    </citation>
    <scope>NUCLEOTIDE SEQUENCE [LARGE SCALE GENOMIC DNA]</scope>
    <source>
        <strain evidence="3 4">AJA228-03</strain>
    </source>
</reference>
<protein>
    <recommendedName>
        <fullName evidence="2">PPIase cyclophilin-type domain-containing protein</fullName>
    </recommendedName>
</protein>
<dbReference type="SUPFAM" id="SSF50891">
    <property type="entry name" value="Cyclophilin-like"/>
    <property type="match status" value="1"/>
</dbReference>
<name>A0ABD3R5V8_9STRA</name>
<feature type="domain" description="PPIase cyclophilin-type" evidence="2">
    <location>
        <begin position="119"/>
        <end position="303"/>
    </location>
</feature>
<dbReference type="InterPro" id="IPR002130">
    <property type="entry name" value="Cyclophilin-type_PPIase_dom"/>
</dbReference>
<keyword evidence="1" id="KW-0812">Transmembrane</keyword>
<dbReference type="AlphaFoldDB" id="A0ABD3R5V8"/>
<dbReference type="Proteomes" id="UP001530377">
    <property type="component" value="Unassembled WGS sequence"/>
</dbReference>
<evidence type="ECO:0000313" key="3">
    <source>
        <dbReference type="EMBL" id="KAL3808310.1"/>
    </source>
</evidence>
<keyword evidence="1" id="KW-0472">Membrane</keyword>
<keyword evidence="4" id="KW-1185">Reference proteome</keyword>
<feature type="transmembrane region" description="Helical" evidence="1">
    <location>
        <begin position="21"/>
        <end position="42"/>
    </location>
</feature>
<keyword evidence="1" id="KW-1133">Transmembrane helix</keyword>
<evidence type="ECO:0000313" key="4">
    <source>
        <dbReference type="Proteomes" id="UP001530377"/>
    </source>
</evidence>
<sequence>MQPRRRSLAHFDCGKSKYPSFPGASVTTILFVVIILSVLSALCIGAHRRIHKVIVGTNVLAVHLSPGTITDKNGIGTTGLRADGKGPSIRSLKDLAPSELHPTAGPHRHIVTPPRDESPITLVSCSTTVGYLHILVHPSWAPLGAERFLQMVNTKYFSSKVALMRCIKGFLCQFGIAGIPSYNKHYNGKNQIKDDPNWLPEGPMHRRNDLGVKRFGKGYLAYAGGGKNTRSNQLIVALEDNEGLGGGSPWEVPWGEVVGAESFRTLDSIYTGYGNDGPEQGRLSREGSSEAIQRDFPKLDYVLGCDVIDSGM</sequence>
<dbReference type="Pfam" id="PF00160">
    <property type="entry name" value="Pro_isomerase"/>
    <property type="match status" value="1"/>
</dbReference>
<evidence type="ECO:0000259" key="2">
    <source>
        <dbReference type="PROSITE" id="PS50072"/>
    </source>
</evidence>
<proteinExistence type="predicted"/>
<comment type="caution">
    <text evidence="3">The sequence shown here is derived from an EMBL/GenBank/DDBJ whole genome shotgun (WGS) entry which is preliminary data.</text>
</comment>
<dbReference type="Gene3D" id="2.40.100.10">
    <property type="entry name" value="Cyclophilin-like"/>
    <property type="match status" value="1"/>
</dbReference>
<dbReference type="InterPro" id="IPR029000">
    <property type="entry name" value="Cyclophilin-like_dom_sf"/>
</dbReference>
<evidence type="ECO:0000256" key="1">
    <source>
        <dbReference type="SAM" id="Phobius"/>
    </source>
</evidence>